<keyword evidence="2" id="KW-1185">Reference proteome</keyword>
<sequence length="658" mass="72943">MPVLNPSMRLKVNRDTFYLPESDGGVYFRNNMVSFRMEGRAIRQWIEMLIPMFSGEYTLAELTDGLQDAHRDQVYEIARVLLQNGFIRDLSEDRPHQLPDEVLDKYASQIEFLDSLGGSGGYRFQSFRQSNVLAVGCGPLLVSLAAALLESGLPGFRLLVTDSVPTDRRRLEELVEHARKWDSSVAVEEVSLKRKGAQGWRELVRTFDAVLYVSQNGGEGELRLLHAVCKEEKKVLLPAIILQQTGMAGPLIHPETDGCWESAIRRIHRPALCKEEPQHHLFSIPAGAMLANVIVFEWLKTAAGISEAKLNKHLFLLDLETLEGDYYPFLPHPQVTGYAGAEWIHDVEARLERGAAKDRAGSGTSGLFAYFTRITSDKAGILRIWDEGDLIQLPLSQCRVQAADPQSEGPAELLPEIICSGLTHEEARREAGLAGLEAYTARMAAPFLETLYLHRREGMNMEAPELVLGVGAGETPTAGISRGLQACLREMLRSRTANGPTTVYPIQWNGTEDGRSRYYYQALTTMQGEPEIALGEGLSGFPVVWVGSGGHWYGGVGLNRTMALRLALQQALMTVQNDGKLPSGQILEAASVRKGDRILQWTEFPAVDSEEEGMLLNALRTLKEHERPLLVCDLALEPFLKEGPTGVFGVLLRKEESL</sequence>
<dbReference type="Proteomes" id="UP001597120">
    <property type="component" value="Unassembled WGS sequence"/>
</dbReference>
<protein>
    <submittedName>
        <fullName evidence="1">Thiazole-containing bacteriocin maturation protein</fullName>
    </submittedName>
</protein>
<dbReference type="NCBIfam" id="TIGR03693">
    <property type="entry name" value="ocin_ThiF_like"/>
    <property type="match status" value="1"/>
</dbReference>
<accession>A0ABW3D6X5</accession>
<dbReference type="InterPro" id="IPR022368">
    <property type="entry name" value="Thiazole_bacteriocin_mat_put"/>
</dbReference>
<dbReference type="Gene3D" id="3.40.50.720">
    <property type="entry name" value="NAD(P)-binding Rossmann-like Domain"/>
    <property type="match status" value="1"/>
</dbReference>
<gene>
    <name evidence="1" type="ORF">ACFQ03_07905</name>
</gene>
<name>A0ABW3D6X5_9BACL</name>
<proteinExistence type="predicted"/>
<dbReference type="EMBL" id="JBHTIU010000027">
    <property type="protein sequence ID" value="MFD0869071.1"/>
    <property type="molecule type" value="Genomic_DNA"/>
</dbReference>
<reference evidence="2" key="1">
    <citation type="journal article" date="2019" name="Int. J. Syst. Evol. Microbiol.">
        <title>The Global Catalogue of Microorganisms (GCM) 10K type strain sequencing project: providing services to taxonomists for standard genome sequencing and annotation.</title>
        <authorList>
            <consortium name="The Broad Institute Genomics Platform"/>
            <consortium name="The Broad Institute Genome Sequencing Center for Infectious Disease"/>
            <person name="Wu L."/>
            <person name="Ma J."/>
        </authorList>
    </citation>
    <scope>NUCLEOTIDE SEQUENCE [LARGE SCALE GENOMIC DNA]</scope>
    <source>
        <strain evidence="2">CCUG 57263</strain>
    </source>
</reference>
<dbReference type="InterPro" id="IPR035985">
    <property type="entry name" value="Ubiquitin-activating_enz"/>
</dbReference>
<dbReference type="RefSeq" id="WP_144932639.1">
    <property type="nucleotide sequence ID" value="NZ_JBHTIU010000027.1"/>
</dbReference>
<evidence type="ECO:0000313" key="2">
    <source>
        <dbReference type="Proteomes" id="UP001597120"/>
    </source>
</evidence>
<organism evidence="1 2">
    <name type="scientific">Paenibacillus residui</name>
    <dbReference type="NCBI Taxonomy" id="629724"/>
    <lineage>
        <taxon>Bacteria</taxon>
        <taxon>Bacillati</taxon>
        <taxon>Bacillota</taxon>
        <taxon>Bacilli</taxon>
        <taxon>Bacillales</taxon>
        <taxon>Paenibacillaceae</taxon>
        <taxon>Paenibacillus</taxon>
    </lineage>
</organism>
<dbReference type="SUPFAM" id="SSF69572">
    <property type="entry name" value="Activating enzymes of the ubiquitin-like proteins"/>
    <property type="match status" value="1"/>
</dbReference>
<comment type="caution">
    <text evidence="1">The sequence shown here is derived from an EMBL/GenBank/DDBJ whole genome shotgun (WGS) entry which is preliminary data.</text>
</comment>
<evidence type="ECO:0000313" key="1">
    <source>
        <dbReference type="EMBL" id="MFD0869071.1"/>
    </source>
</evidence>